<dbReference type="InterPro" id="IPR001451">
    <property type="entry name" value="Hexapep"/>
</dbReference>
<comment type="caution">
    <text evidence="8">The sequence shown here is derived from an EMBL/GenBank/DDBJ whole genome shotgun (WGS) entry which is preliminary data.</text>
</comment>
<dbReference type="Gene3D" id="2.160.10.10">
    <property type="entry name" value="Hexapeptide repeat proteins"/>
    <property type="match status" value="1"/>
</dbReference>
<dbReference type="OrthoDB" id="9815592at2"/>
<name>A0A2A2MFR5_9GAMM</name>
<organism evidence="8 9">
    <name type="scientific">Hafnia paralvei</name>
    <dbReference type="NCBI Taxonomy" id="546367"/>
    <lineage>
        <taxon>Bacteria</taxon>
        <taxon>Pseudomonadati</taxon>
        <taxon>Pseudomonadota</taxon>
        <taxon>Gammaproteobacteria</taxon>
        <taxon>Enterobacterales</taxon>
        <taxon>Hafniaceae</taxon>
        <taxon>Hafnia</taxon>
    </lineage>
</organism>
<evidence type="ECO:0000256" key="4">
    <source>
        <dbReference type="ARBA" id="ARBA00022679"/>
    </source>
</evidence>
<dbReference type="Proteomes" id="UP000218796">
    <property type="component" value="Unassembled WGS sequence"/>
</dbReference>
<dbReference type="InterPro" id="IPR050179">
    <property type="entry name" value="Trans_hexapeptide_repeat"/>
</dbReference>
<keyword evidence="4 8" id="KW-0808">Transferase</keyword>
<evidence type="ECO:0000256" key="1">
    <source>
        <dbReference type="ARBA" id="ARBA00007274"/>
    </source>
</evidence>
<evidence type="ECO:0000256" key="6">
    <source>
        <dbReference type="ARBA" id="ARBA00023315"/>
    </source>
</evidence>
<evidence type="ECO:0000256" key="3">
    <source>
        <dbReference type="ARBA" id="ARBA00020291"/>
    </source>
</evidence>
<evidence type="ECO:0000313" key="9">
    <source>
        <dbReference type="Proteomes" id="UP000218796"/>
    </source>
</evidence>
<dbReference type="PANTHER" id="PTHR43300:SF12">
    <property type="entry name" value="CHLORAMPHENICOL ACETYLTRANSFERASE"/>
    <property type="match status" value="1"/>
</dbReference>
<dbReference type="InterPro" id="IPR011004">
    <property type="entry name" value="Trimer_LpxA-like_sf"/>
</dbReference>
<sequence>MKEKHWSKLEYLHLTVKNPNILVSGSHSYYSDCWDNGFEKSVVRYLHGDRISQSWEPLGKIDKLRIGDYVCIGAESVILMGGNHNHCMDFISLYPFMETITDTYRHRGDTVLNDGCWLGMRCMIMPSVTVGEGAIIAAGSIVTKDVPDYAVVGGNPAKILKYRFSESDIGRILALNIYDRSEDELESVRTLLSSNDLDALEFALRASANP</sequence>
<accession>A0A2A2MFR5</accession>
<evidence type="ECO:0000256" key="7">
    <source>
        <dbReference type="ARBA" id="ARBA00047633"/>
    </source>
</evidence>
<keyword evidence="5" id="KW-0046">Antibiotic resistance</keyword>
<dbReference type="PANTHER" id="PTHR43300">
    <property type="entry name" value="ACETYLTRANSFERASE"/>
    <property type="match status" value="1"/>
</dbReference>
<gene>
    <name evidence="8" type="ORF">CJD50_08745</name>
</gene>
<dbReference type="CDD" id="cd03349">
    <property type="entry name" value="LbH_XAT"/>
    <property type="match status" value="1"/>
</dbReference>
<dbReference type="GO" id="GO:0046677">
    <property type="term" value="P:response to antibiotic"/>
    <property type="evidence" value="ECO:0007669"/>
    <property type="project" value="UniProtKB-KW"/>
</dbReference>
<dbReference type="RefSeq" id="WP_039186702.1">
    <property type="nucleotide sequence ID" value="NZ_CAURWF010000035.1"/>
</dbReference>
<dbReference type="SUPFAM" id="SSF51161">
    <property type="entry name" value="Trimeric LpxA-like enzymes"/>
    <property type="match status" value="1"/>
</dbReference>
<protein>
    <recommendedName>
        <fullName evidence="3">Chloramphenicol acetyltransferase</fullName>
        <ecNumber evidence="2">2.3.1.28</ecNumber>
    </recommendedName>
</protein>
<dbReference type="Pfam" id="PF00132">
    <property type="entry name" value="Hexapep"/>
    <property type="match status" value="1"/>
</dbReference>
<keyword evidence="6" id="KW-0012">Acyltransferase</keyword>
<proteinExistence type="inferred from homology"/>
<keyword evidence="9" id="KW-1185">Reference proteome</keyword>
<dbReference type="EC" id="2.3.1.28" evidence="2"/>
<dbReference type="GO" id="GO:0008811">
    <property type="term" value="F:chloramphenicol O-acetyltransferase activity"/>
    <property type="evidence" value="ECO:0007669"/>
    <property type="project" value="UniProtKB-EC"/>
</dbReference>
<comment type="catalytic activity">
    <reaction evidence="7">
        <text>chloramphenicol + acetyl-CoA = chloramphenicol 3-acetate + CoA</text>
        <dbReference type="Rhea" id="RHEA:18421"/>
        <dbReference type="ChEBI" id="CHEBI:16730"/>
        <dbReference type="ChEBI" id="CHEBI:17698"/>
        <dbReference type="ChEBI" id="CHEBI:57287"/>
        <dbReference type="ChEBI" id="CHEBI:57288"/>
        <dbReference type="EC" id="2.3.1.28"/>
    </reaction>
</comment>
<dbReference type="AlphaFoldDB" id="A0A2A2MFR5"/>
<reference evidence="8 9" key="1">
    <citation type="submission" date="2017-08" db="EMBL/GenBank/DDBJ databases">
        <title>Draft Genome Sequence of Hafnia alvei CITHA-6 Isolated from Raw Bovine Milk.</title>
        <authorList>
            <person name="Culligan E.P."/>
            <person name="Mcsweeney A."/>
            <person name="O'Doherty C."/>
            <person name="Gleeson E."/>
            <person name="O'Riordan D."/>
            <person name="Sleator R.D."/>
        </authorList>
    </citation>
    <scope>NUCLEOTIDE SEQUENCE [LARGE SCALE GENOMIC DNA]</scope>
    <source>
        <strain evidence="8 9">CITHA-6</strain>
    </source>
</reference>
<comment type="similarity">
    <text evidence="1">Belongs to the transferase hexapeptide repeat family.</text>
</comment>
<dbReference type="EMBL" id="NQMS01000002">
    <property type="protein sequence ID" value="PAV97721.1"/>
    <property type="molecule type" value="Genomic_DNA"/>
</dbReference>
<evidence type="ECO:0000313" key="8">
    <source>
        <dbReference type="EMBL" id="PAV97721.1"/>
    </source>
</evidence>
<evidence type="ECO:0000256" key="5">
    <source>
        <dbReference type="ARBA" id="ARBA00023251"/>
    </source>
</evidence>
<evidence type="ECO:0000256" key="2">
    <source>
        <dbReference type="ARBA" id="ARBA00013235"/>
    </source>
</evidence>